<dbReference type="SMART" id="SM00361">
    <property type="entry name" value="RRM_1"/>
    <property type="match status" value="1"/>
</dbReference>
<evidence type="ECO:0008006" key="8">
    <source>
        <dbReference type="Google" id="ProtNLM"/>
    </source>
</evidence>
<evidence type="ECO:0000313" key="7">
    <source>
        <dbReference type="Proteomes" id="UP000596661"/>
    </source>
</evidence>
<reference evidence="6" key="1">
    <citation type="submission" date="2018-11" db="EMBL/GenBank/DDBJ databases">
        <authorList>
            <person name="Grassa J C."/>
        </authorList>
    </citation>
    <scope>NUCLEOTIDE SEQUENCE [LARGE SCALE GENOMIC DNA]</scope>
</reference>
<dbReference type="PROSITE" id="PS50089">
    <property type="entry name" value="ZF_RING_2"/>
    <property type="match status" value="1"/>
</dbReference>
<dbReference type="Gramene" id="evm.model.06.1949">
    <property type="protein sequence ID" value="cds.evm.model.06.1949"/>
    <property type="gene ID" value="evm.TU.06.1949"/>
</dbReference>
<dbReference type="Pfam" id="PF14570">
    <property type="entry name" value="zf-RING_4"/>
    <property type="match status" value="1"/>
</dbReference>
<evidence type="ECO:0000256" key="1">
    <source>
        <dbReference type="PROSITE-ProRule" id="PRU00175"/>
    </source>
</evidence>
<organism evidence="6 7">
    <name type="scientific">Cannabis sativa</name>
    <name type="common">Hemp</name>
    <name type="synonym">Marijuana</name>
    <dbReference type="NCBI Taxonomy" id="3483"/>
    <lineage>
        <taxon>Eukaryota</taxon>
        <taxon>Viridiplantae</taxon>
        <taxon>Streptophyta</taxon>
        <taxon>Embryophyta</taxon>
        <taxon>Tracheophyta</taxon>
        <taxon>Spermatophyta</taxon>
        <taxon>Magnoliopsida</taxon>
        <taxon>eudicotyledons</taxon>
        <taxon>Gunneridae</taxon>
        <taxon>Pentapetalae</taxon>
        <taxon>rosids</taxon>
        <taxon>fabids</taxon>
        <taxon>Rosales</taxon>
        <taxon>Cannabaceae</taxon>
        <taxon>Cannabis</taxon>
    </lineage>
</organism>
<dbReference type="InterPro" id="IPR013083">
    <property type="entry name" value="Znf_RING/FYVE/PHD"/>
</dbReference>
<dbReference type="PANTHER" id="PTHR12603">
    <property type="entry name" value="CCR4-NOT TRANSCRIPTION COMPLEX RELATED"/>
    <property type="match status" value="1"/>
</dbReference>
<feature type="region of interest" description="Disordered" evidence="3">
    <location>
        <begin position="788"/>
        <end position="837"/>
    </location>
</feature>
<dbReference type="InterPro" id="IPR039780">
    <property type="entry name" value="Mot2"/>
</dbReference>
<feature type="compositionally biased region" description="Polar residues" evidence="3">
    <location>
        <begin position="425"/>
        <end position="442"/>
    </location>
</feature>
<dbReference type="EMBL" id="UZAU01000619">
    <property type="status" value="NOT_ANNOTATED_CDS"/>
    <property type="molecule type" value="Genomic_DNA"/>
</dbReference>
<dbReference type="Gene3D" id="3.30.40.10">
    <property type="entry name" value="Zinc/RING finger domain, C3HC4 (zinc finger)"/>
    <property type="match status" value="1"/>
</dbReference>
<evidence type="ECO:0000259" key="5">
    <source>
        <dbReference type="PROSITE" id="PS50102"/>
    </source>
</evidence>
<dbReference type="GO" id="GO:0004842">
    <property type="term" value="F:ubiquitin-protein transferase activity"/>
    <property type="evidence" value="ECO:0007669"/>
    <property type="project" value="InterPro"/>
</dbReference>
<dbReference type="InterPro" id="IPR001841">
    <property type="entry name" value="Znf_RING"/>
</dbReference>
<dbReference type="OMA" id="SERDLYM"/>
<dbReference type="InterPro" id="IPR039515">
    <property type="entry name" value="NOT4_mRING-HC-C4C4"/>
</dbReference>
<dbReference type="GO" id="GO:0030014">
    <property type="term" value="C:CCR4-NOT complex"/>
    <property type="evidence" value="ECO:0007669"/>
    <property type="project" value="InterPro"/>
</dbReference>
<evidence type="ECO:0000256" key="3">
    <source>
        <dbReference type="SAM" id="MobiDB-lite"/>
    </source>
</evidence>
<dbReference type="InterPro" id="IPR034261">
    <property type="entry name" value="CNOT4_RRM"/>
</dbReference>
<dbReference type="InterPro" id="IPR000504">
    <property type="entry name" value="RRM_dom"/>
</dbReference>
<feature type="domain" description="RRM" evidence="5">
    <location>
        <begin position="111"/>
        <end position="197"/>
    </location>
</feature>
<keyword evidence="1" id="KW-0863">Zinc-finger</keyword>
<dbReference type="InterPro" id="IPR003954">
    <property type="entry name" value="RRM_euk-type"/>
</dbReference>
<dbReference type="GO" id="GO:0016567">
    <property type="term" value="P:protein ubiquitination"/>
    <property type="evidence" value="ECO:0007669"/>
    <property type="project" value="TreeGrafter"/>
</dbReference>
<keyword evidence="2" id="KW-0694">RNA-binding</keyword>
<name>A0A803PWI4_CANSA</name>
<feature type="region of interest" description="Disordered" evidence="3">
    <location>
        <begin position="357"/>
        <end position="452"/>
    </location>
</feature>
<dbReference type="CDD" id="cd12438">
    <property type="entry name" value="RRM_CNOT4"/>
    <property type="match status" value="1"/>
</dbReference>
<dbReference type="Pfam" id="PF00076">
    <property type="entry name" value="RRM_1"/>
    <property type="match status" value="1"/>
</dbReference>
<feature type="compositionally biased region" description="Polar residues" evidence="3">
    <location>
        <begin position="382"/>
        <end position="392"/>
    </location>
</feature>
<dbReference type="InterPro" id="IPR012677">
    <property type="entry name" value="Nucleotide-bd_a/b_plait_sf"/>
</dbReference>
<feature type="region of interest" description="Disordered" evidence="3">
    <location>
        <begin position="272"/>
        <end position="301"/>
    </location>
</feature>
<evidence type="ECO:0000313" key="6">
    <source>
        <dbReference type="EnsemblPlants" id="cds.evm.model.06.1949"/>
    </source>
</evidence>
<accession>A0A803PWI4</accession>
<dbReference type="Gene3D" id="3.30.70.330">
    <property type="match status" value="1"/>
</dbReference>
<reference evidence="6" key="2">
    <citation type="submission" date="2021-03" db="UniProtKB">
        <authorList>
            <consortium name="EnsemblPlants"/>
        </authorList>
    </citation>
    <scope>IDENTIFICATION</scope>
</reference>
<dbReference type="GO" id="GO:0008270">
    <property type="term" value="F:zinc ion binding"/>
    <property type="evidence" value="ECO:0007669"/>
    <property type="project" value="UniProtKB-KW"/>
</dbReference>
<dbReference type="SUPFAM" id="SSF54928">
    <property type="entry name" value="RNA-binding domain, RBD"/>
    <property type="match status" value="1"/>
</dbReference>
<dbReference type="EnsemblPlants" id="evm.model.06.1949">
    <property type="protein sequence ID" value="cds.evm.model.06.1949"/>
    <property type="gene ID" value="evm.TU.06.1949"/>
</dbReference>
<feature type="compositionally biased region" description="Low complexity" evidence="3">
    <location>
        <begin position="401"/>
        <end position="411"/>
    </location>
</feature>
<dbReference type="FunFam" id="3.30.70.330:FF:000161">
    <property type="entry name" value="RNA binding (RRM/RBD/RNP motifs) family protein"/>
    <property type="match status" value="1"/>
</dbReference>
<evidence type="ECO:0000259" key="4">
    <source>
        <dbReference type="PROSITE" id="PS50089"/>
    </source>
</evidence>
<proteinExistence type="predicted"/>
<keyword evidence="1" id="KW-0862">Zinc</keyword>
<dbReference type="InterPro" id="IPR035979">
    <property type="entry name" value="RBD_domain_sf"/>
</dbReference>
<dbReference type="PROSITE" id="PS50102">
    <property type="entry name" value="RRM"/>
    <property type="match status" value="1"/>
</dbReference>
<dbReference type="Proteomes" id="UP000596661">
    <property type="component" value="Chromosome 6"/>
</dbReference>
<dbReference type="GO" id="GO:0003723">
    <property type="term" value="F:RNA binding"/>
    <property type="evidence" value="ECO:0007669"/>
    <property type="project" value="UniProtKB-UniRule"/>
</dbReference>
<dbReference type="AlphaFoldDB" id="A0A803PWI4"/>
<sequence length="1098" mass="121248">MSDEGERTCPLCAEEMDLTDQQLKPCKCGYEICVWCWHHIMDMAEKDESEGRCPACRVPYDKEKIVGMASKCESRLVSEVHMERKMKSQKAKAKSSEGRKQLSSVRVIQRNLVYIVGLPLNLADEELLQRREYFGQYGKVLKVSMSRTAAGVIQQYQNNTCSVYITYSKEDEAIRCIQNVHGYVLEGRSLRACFGTTKYCHAWLRNVPCTNPDCLYLHEVGSQEDSFTKDEIISAYTRSRVQQITGASNNVQRRSGSVLPPPMDDYCDNSSASTAKPIVKNAPSNTVNTGKGSPPNGSSGKSIALPAAAAWGMRGSNCQPLAGNLTCTNGPSKQKLDTVSNKLPFSSAVAGGTQTSVMHVDGGKRQPSDNIAETETLKPMKQHNSLDYQSNVLEKPDDSSSENMSNQFSSSPVSRDNDRGIDMLANNSNTIDQDGQSSTSGNESEHLTSEGQVQNLCSEISSLCIDANVIDEDSGKTSSSSFLDHSLIKSSVNQGLSPYYSEQFRETSTFSQKAGTTDNEVYVRDQPDWLTVSQTQAMPSTSSELEEDIISFDNQRLKDPEVVSRSNYLPNSTNSFHTSNHACSPFQHEAYAAANSNTDRLFVDNKLRDSAFLSASTTPLTSNGYPNNLPNSYIGSENISEHSFLHSNEDNGKHIGRFLGDAANTDVNCAVDRGESSIISNILSLDFDTWDESLASPQNLAKLLGDDDKQSGSHRLSSSWKAPTHNQSRFSFARQEESINPVFDVQPSHSFLGQVSNHAFSRDFSDNRDTHFDKLGFGNGFSSGSFDESENHASGNHSVFSSNKPAASRAQISAPPGFSVPSRAPPPGFGSHDRMEQSYDTFSGNRLLDTSSMLRNGYQQQASGNIGSNADIEFIDPAILAVGKGRPQGGLNNPGMEMRSNFSSQLGSFENDARLQLLMSRSLSQQQNLRFPDMGDNFSHLSDSYGLSSRLVEQSQVNNVSPYAQMSLQQSRNGLMSNGHWDGWSEVQGGNTLGMAELLRNERLGFNKFYAGGYEDSKFRMPSSGENEFLFSWSVVQYLPIYQYLFRLSRGMDQIIPIEVMHQDCILLKSEYEVAVKVKYAVMYYLYFALKTIGDCCK</sequence>
<feature type="compositionally biased region" description="Low complexity" evidence="3">
    <location>
        <begin position="290"/>
        <end position="301"/>
    </location>
</feature>
<evidence type="ECO:0000256" key="2">
    <source>
        <dbReference type="PROSITE-ProRule" id="PRU00176"/>
    </source>
</evidence>
<dbReference type="CDD" id="cd16618">
    <property type="entry name" value="mRING-HC-C4C4_CNOT4"/>
    <property type="match status" value="1"/>
</dbReference>
<keyword evidence="7" id="KW-1185">Reference proteome</keyword>
<dbReference type="PANTHER" id="PTHR12603:SF36">
    <property type="entry name" value="RNA BINDING (RRM_RBD_RNP MOTIFS) FAMILY PROTEIN"/>
    <property type="match status" value="1"/>
</dbReference>
<feature type="compositionally biased region" description="Polar residues" evidence="3">
    <location>
        <begin position="792"/>
        <end position="805"/>
    </location>
</feature>
<dbReference type="SUPFAM" id="SSF57850">
    <property type="entry name" value="RING/U-box"/>
    <property type="match status" value="1"/>
</dbReference>
<protein>
    <recommendedName>
        <fullName evidence="8">CCR4-NOT transcription complex subunit 4</fullName>
    </recommendedName>
</protein>
<keyword evidence="1" id="KW-0479">Metal-binding</keyword>
<feature type="domain" description="RING-type" evidence="4">
    <location>
        <begin position="9"/>
        <end position="57"/>
    </location>
</feature>